<dbReference type="Gene3D" id="1.20.120.520">
    <property type="entry name" value="nmb1532 protein domain like"/>
    <property type="match status" value="1"/>
</dbReference>
<dbReference type="RefSeq" id="WP_202066199.1">
    <property type="nucleotide sequence ID" value="NZ_JAEQMY010000193.1"/>
</dbReference>
<proteinExistence type="predicted"/>
<gene>
    <name evidence="4" type="ORF">JKG68_31190</name>
</gene>
<dbReference type="AlphaFoldDB" id="A0A936ZII8"/>
<dbReference type="InterPro" id="IPR018968">
    <property type="entry name" value="Phasin"/>
</dbReference>
<feature type="domain" description="Phasin" evidence="3">
    <location>
        <begin position="234"/>
        <end position="320"/>
    </location>
</feature>
<feature type="domain" description="Hemerythrin-like" evidence="2">
    <location>
        <begin position="14"/>
        <end position="120"/>
    </location>
</feature>
<dbReference type="EMBL" id="JAEQMY010000193">
    <property type="protein sequence ID" value="MBL0408340.1"/>
    <property type="molecule type" value="Genomic_DNA"/>
</dbReference>
<protein>
    <submittedName>
        <fullName evidence="4">Phasin family protein</fullName>
    </submittedName>
</protein>
<evidence type="ECO:0000313" key="4">
    <source>
        <dbReference type="EMBL" id="MBL0408340.1"/>
    </source>
</evidence>
<comment type="caution">
    <text evidence="4">The sequence shown here is derived from an EMBL/GenBank/DDBJ whole genome shotgun (WGS) entry which is preliminary data.</text>
</comment>
<dbReference type="Proteomes" id="UP000605848">
    <property type="component" value="Unassembled WGS sequence"/>
</dbReference>
<evidence type="ECO:0000313" key="5">
    <source>
        <dbReference type="Proteomes" id="UP000605848"/>
    </source>
</evidence>
<accession>A0A936ZII8</accession>
<evidence type="ECO:0000259" key="2">
    <source>
        <dbReference type="Pfam" id="PF01814"/>
    </source>
</evidence>
<evidence type="ECO:0000256" key="1">
    <source>
        <dbReference type="SAM" id="Coils"/>
    </source>
</evidence>
<keyword evidence="5" id="KW-1185">Reference proteome</keyword>
<name>A0A936ZII8_9HYPH</name>
<dbReference type="PANTHER" id="PTHR35585:SF1">
    <property type="entry name" value="HHE DOMAIN PROTEIN (AFU_ORTHOLOGUE AFUA_4G00730)"/>
    <property type="match status" value="1"/>
</dbReference>
<organism evidence="4 5">
    <name type="scientific">Microvirga aerilata</name>
    <dbReference type="NCBI Taxonomy" id="670292"/>
    <lineage>
        <taxon>Bacteria</taxon>
        <taxon>Pseudomonadati</taxon>
        <taxon>Pseudomonadota</taxon>
        <taxon>Alphaproteobacteria</taxon>
        <taxon>Hyphomicrobiales</taxon>
        <taxon>Methylobacteriaceae</taxon>
        <taxon>Microvirga</taxon>
    </lineage>
</organism>
<reference evidence="4" key="1">
    <citation type="submission" date="2021-01" db="EMBL/GenBank/DDBJ databases">
        <title>Microvirga sp.</title>
        <authorList>
            <person name="Kim M.K."/>
        </authorList>
    </citation>
    <scope>NUCLEOTIDE SEQUENCE</scope>
    <source>
        <strain evidence="4">5420S-16</strain>
    </source>
</reference>
<feature type="coiled-coil region" evidence="1">
    <location>
        <begin position="127"/>
        <end position="154"/>
    </location>
</feature>
<evidence type="ECO:0000259" key="3">
    <source>
        <dbReference type="Pfam" id="PF09361"/>
    </source>
</evidence>
<dbReference type="Pfam" id="PF01814">
    <property type="entry name" value="Hemerythrin"/>
    <property type="match status" value="1"/>
</dbReference>
<dbReference type="Pfam" id="PF09361">
    <property type="entry name" value="Phasin_2"/>
    <property type="match status" value="1"/>
</dbReference>
<keyword evidence="1" id="KW-0175">Coiled coil</keyword>
<dbReference type="PANTHER" id="PTHR35585">
    <property type="entry name" value="HHE DOMAIN PROTEIN (AFU_ORTHOLOGUE AFUA_4G00730)"/>
    <property type="match status" value="1"/>
</dbReference>
<sequence length="324" mass="36337">MTNRTIGQTPPDRANELFAQLLDTPDLAAESREQLFSALRQELGLLASLQEQHLFPVLEKHPETADLVRDARNDTQQTRTLLDELETMPKDSDTFIAKVADLRRVFQQHIRNDKNELLPVVLKVLSEEEVEAVVEKVEEEIAEVEQTKRATARRRVAARGKPRLTEEAQSTEGSLLATIEAQAEGVEEVTQTVQEAAQDSVHTASETAGRSIDVLGRQNRETLNLIDRAAQYPQAIARSHRILAHGAGTIALEWFGLRQERLLKNIGAMNELLTCRSVQDVVNVQRSVVREYLKSMIETNQRLVQLTTQVAQEASRTITASPRV</sequence>
<dbReference type="InterPro" id="IPR012312">
    <property type="entry name" value="Hemerythrin-like"/>
</dbReference>